<dbReference type="Pfam" id="PF00076">
    <property type="entry name" value="RRM_1"/>
    <property type="match status" value="1"/>
</dbReference>
<evidence type="ECO:0000256" key="2">
    <source>
        <dbReference type="ARBA" id="ARBA00022884"/>
    </source>
</evidence>
<comment type="subcellular location">
    <subcellularLocation>
        <location evidence="1">Nucleus</location>
        <location evidence="1">Nucleolus</location>
    </subcellularLocation>
</comment>
<dbReference type="GO" id="GO:0003723">
    <property type="term" value="F:RNA binding"/>
    <property type="evidence" value="ECO:0007669"/>
    <property type="project" value="UniProtKB-UniRule"/>
</dbReference>
<dbReference type="HOGENOM" id="CLU_025741_0_1_1"/>
<dbReference type="InterPro" id="IPR035979">
    <property type="entry name" value="RBD_domain_sf"/>
</dbReference>
<evidence type="ECO:0000256" key="3">
    <source>
        <dbReference type="ARBA" id="ARBA00023242"/>
    </source>
</evidence>
<dbReference type="RefSeq" id="XP_022461035.1">
    <property type="nucleotide sequence ID" value="XM_022606177.1"/>
</dbReference>
<dbReference type="STRING" id="1382522.W6MQU7"/>
<feature type="compositionally biased region" description="Acidic residues" evidence="5">
    <location>
        <begin position="35"/>
        <end position="64"/>
    </location>
</feature>
<evidence type="ECO:0000313" key="8">
    <source>
        <dbReference type="Proteomes" id="UP000019384"/>
    </source>
</evidence>
<dbReference type="PROSITE" id="PS50102">
    <property type="entry name" value="RRM"/>
    <property type="match status" value="1"/>
</dbReference>
<dbReference type="InterPro" id="IPR000504">
    <property type="entry name" value="RRM_dom"/>
</dbReference>
<keyword evidence="2 4" id="KW-0694">RNA-binding</keyword>
<organism evidence="7 8">
    <name type="scientific">Kuraishia capsulata CBS 1993</name>
    <dbReference type="NCBI Taxonomy" id="1382522"/>
    <lineage>
        <taxon>Eukaryota</taxon>
        <taxon>Fungi</taxon>
        <taxon>Dikarya</taxon>
        <taxon>Ascomycota</taxon>
        <taxon>Saccharomycotina</taxon>
        <taxon>Pichiomycetes</taxon>
        <taxon>Pichiales</taxon>
        <taxon>Pichiaceae</taxon>
        <taxon>Kuraishia</taxon>
    </lineage>
</organism>
<evidence type="ECO:0000256" key="1">
    <source>
        <dbReference type="ARBA" id="ARBA00004604"/>
    </source>
</evidence>
<feature type="region of interest" description="Disordered" evidence="5">
    <location>
        <begin position="1"/>
        <end position="95"/>
    </location>
</feature>
<sequence>MGVKSKQRIAPKKAAGTRRAPSKKIVAAKEIVEEKAEEEFELPSSSEDEDFGGFSDSADDEEIAEIPAETISEPQPSSAHTVIKPKQKLQKSQEKTKTKRGIIYVGRIPHGFYEEEMKKYFQQFGEITRLRLSRNKKTGKSKHYGFIEFALYEVAKIAAETMNNYLIFGHILKCSLVPKENLHEDIFNGANTKFKVVPWAKIARRKNDAPKTLEKWTELEKTSELNKQKKQQQLKSKGIDYDLSSL</sequence>
<dbReference type="Proteomes" id="UP000019384">
    <property type="component" value="Unassembled WGS sequence"/>
</dbReference>
<dbReference type="GO" id="GO:0005730">
    <property type="term" value="C:nucleolus"/>
    <property type="evidence" value="ECO:0007669"/>
    <property type="project" value="UniProtKB-SubCell"/>
</dbReference>
<dbReference type="InterPro" id="IPR012677">
    <property type="entry name" value="Nucleotide-bd_a/b_plait_sf"/>
</dbReference>
<dbReference type="GeneID" id="34522423"/>
<dbReference type="SMART" id="SM00360">
    <property type="entry name" value="RRM"/>
    <property type="match status" value="1"/>
</dbReference>
<feature type="region of interest" description="Disordered" evidence="5">
    <location>
        <begin position="220"/>
        <end position="246"/>
    </location>
</feature>
<dbReference type="AlphaFoldDB" id="W6MQU7"/>
<proteinExistence type="predicted"/>
<feature type="compositionally biased region" description="Basic residues" evidence="5">
    <location>
        <begin position="1"/>
        <end position="11"/>
    </location>
</feature>
<keyword evidence="3" id="KW-0539">Nucleus</keyword>
<dbReference type="Gene3D" id="3.30.70.330">
    <property type="match status" value="1"/>
</dbReference>
<accession>W6MQU7</accession>
<reference evidence="7" key="2">
    <citation type="submission" date="2014-02" db="EMBL/GenBank/DDBJ databases">
        <title>Complete DNA sequence of /Kuraishia capsulata/ illustrates novel genomic features among budding yeasts (/Saccharomycotina/).</title>
        <authorList>
            <person name="Morales L."/>
            <person name="Noel B."/>
            <person name="Porcel B."/>
            <person name="Marcet-Houben M."/>
            <person name="Hullo M-F."/>
            <person name="Sacerdot C."/>
            <person name="Tekaia F."/>
            <person name="Leh-Louis V."/>
            <person name="Despons L."/>
            <person name="Khanna V."/>
            <person name="Aury J-M."/>
            <person name="Barbe V."/>
            <person name="Couloux A."/>
            <person name="Labadie K."/>
            <person name="Pelletier E."/>
            <person name="Souciet J-L."/>
            <person name="Boekhout T."/>
            <person name="Gabaldon T."/>
            <person name="Wincker P."/>
            <person name="Dujon B."/>
        </authorList>
    </citation>
    <scope>NUCLEOTIDE SEQUENCE</scope>
    <source>
        <strain evidence="7">CBS 1993</strain>
    </source>
</reference>
<keyword evidence="8" id="KW-1185">Reference proteome</keyword>
<feature type="domain" description="RRM" evidence="6">
    <location>
        <begin position="101"/>
        <end position="179"/>
    </location>
</feature>
<feature type="compositionally biased region" description="Low complexity" evidence="5">
    <location>
        <begin position="65"/>
        <end position="74"/>
    </location>
</feature>
<dbReference type="CDD" id="cd12307">
    <property type="entry name" value="RRM_NIFK_like"/>
    <property type="match status" value="1"/>
</dbReference>
<evidence type="ECO:0000256" key="5">
    <source>
        <dbReference type="SAM" id="MobiDB-lite"/>
    </source>
</evidence>
<reference evidence="7" key="1">
    <citation type="submission" date="2013-12" db="EMBL/GenBank/DDBJ databases">
        <authorList>
            <person name="Genoscope - CEA"/>
        </authorList>
    </citation>
    <scope>NUCLEOTIDE SEQUENCE</scope>
    <source>
        <strain evidence="7">CBS 1993</strain>
    </source>
</reference>
<evidence type="ECO:0000256" key="4">
    <source>
        <dbReference type="PROSITE-ProRule" id="PRU00176"/>
    </source>
</evidence>
<evidence type="ECO:0000259" key="6">
    <source>
        <dbReference type="PROSITE" id="PS50102"/>
    </source>
</evidence>
<dbReference type="EMBL" id="HG793130">
    <property type="protein sequence ID" value="CDK29046.1"/>
    <property type="molecule type" value="Genomic_DNA"/>
</dbReference>
<dbReference type="OrthoDB" id="21467at2759"/>
<name>W6MQU7_9ASCO</name>
<evidence type="ECO:0000313" key="7">
    <source>
        <dbReference type="EMBL" id="CDK29046.1"/>
    </source>
</evidence>
<dbReference type="PANTHER" id="PTHR46754">
    <property type="entry name" value="MKI67 FHA DOMAIN-INTERACTING NUCLEOLAR PHOSPHOPROTEIN"/>
    <property type="match status" value="1"/>
</dbReference>
<protein>
    <recommendedName>
        <fullName evidence="6">RRM domain-containing protein</fullName>
    </recommendedName>
</protein>
<dbReference type="SUPFAM" id="SSF54928">
    <property type="entry name" value="RNA-binding domain, RBD"/>
    <property type="match status" value="1"/>
</dbReference>
<gene>
    <name evidence="7" type="ORF">KUCA_T00005033001</name>
</gene>